<dbReference type="SUPFAM" id="SSF52980">
    <property type="entry name" value="Restriction endonuclease-like"/>
    <property type="match status" value="1"/>
</dbReference>
<dbReference type="GO" id="GO:0004527">
    <property type="term" value="F:exonuclease activity"/>
    <property type="evidence" value="ECO:0007669"/>
    <property type="project" value="UniProtKB-KW"/>
</dbReference>
<name>E3T4X6_CROVB</name>
<dbReference type="EMBL" id="GU244497">
    <property type="protein sequence ID" value="ADO67239.1"/>
    <property type="molecule type" value="Genomic_DNA"/>
</dbReference>
<reference evidence="2 3" key="1">
    <citation type="journal article" date="2010" name="Proc. Natl. Acad. Sci. U.S.A.">
        <title>Giant virus with a remarkable complement of genes infects marine zooplankton.</title>
        <authorList>
            <person name="Fischer M.G."/>
            <person name="Allen M.J."/>
            <person name="Wilson W.H."/>
            <person name="Suttle C.A."/>
        </authorList>
    </citation>
    <scope>NUCLEOTIDE SEQUENCE [LARGE SCALE GENOMIC DNA]</scope>
    <source>
        <strain evidence="2 3">BV-PW1</strain>
    </source>
</reference>
<dbReference type="InterPro" id="IPR011604">
    <property type="entry name" value="PDDEXK-like_dom_sf"/>
</dbReference>
<dbReference type="Gene3D" id="3.90.320.10">
    <property type="match status" value="1"/>
</dbReference>
<dbReference type="Proteomes" id="UP000029781">
    <property type="component" value="Segment"/>
</dbReference>
<evidence type="ECO:0000313" key="2">
    <source>
        <dbReference type="EMBL" id="ADO67239.1"/>
    </source>
</evidence>
<dbReference type="InterPro" id="IPR051703">
    <property type="entry name" value="NF-kappa-B_Signaling_Reg"/>
</dbReference>
<dbReference type="NCBIfam" id="TIGR03033">
    <property type="entry name" value="phage_rel_nuc"/>
    <property type="match status" value="1"/>
</dbReference>
<keyword evidence="2" id="KW-0269">Exonuclease</keyword>
<dbReference type="GeneID" id="9887608"/>
<dbReference type="OrthoDB" id="4646at10239"/>
<accession>E3T4X6</accession>
<dbReference type="PANTHER" id="PTHR46609">
    <property type="entry name" value="EXONUCLEASE, PHAGE-TYPE/RECB, C-TERMINAL DOMAIN-CONTAINING PROTEIN"/>
    <property type="match status" value="1"/>
</dbReference>
<dbReference type="CDD" id="cd22343">
    <property type="entry name" value="PDDEXK_lambda_exonuclease-like"/>
    <property type="match status" value="1"/>
</dbReference>
<feature type="domain" description="YqaJ viral recombinase" evidence="1">
    <location>
        <begin position="116"/>
        <end position="261"/>
    </location>
</feature>
<dbReference type="Pfam" id="PF09588">
    <property type="entry name" value="YqaJ"/>
    <property type="match status" value="1"/>
</dbReference>
<organism evidence="2 3">
    <name type="scientific">Cafeteria roenbergensis virus (strain BV-PW1)</name>
    <name type="common">CroV</name>
    <dbReference type="NCBI Taxonomy" id="693272"/>
    <lineage>
        <taxon>Viruses</taxon>
        <taxon>Varidnaviria</taxon>
        <taxon>Bamfordvirae</taxon>
        <taxon>Nucleocytoviricota</taxon>
        <taxon>Megaviricetes</taxon>
        <taxon>Imitervirales</taxon>
        <taxon>Mimiviridae</taxon>
        <taxon>Aliimimivirinae</taxon>
        <taxon>Rheavirus</taxon>
        <taxon>Rheavirus sinusmexicani</taxon>
    </lineage>
</organism>
<dbReference type="InterPro" id="IPR011335">
    <property type="entry name" value="Restrct_endonuc-II-like"/>
</dbReference>
<dbReference type="PANTHER" id="PTHR46609:SF6">
    <property type="entry name" value="EXONUCLEASE, PHAGE-TYPE_RECB, C-TERMINAL DOMAIN-CONTAINING PROTEIN-RELATED"/>
    <property type="match status" value="1"/>
</dbReference>
<dbReference type="RefSeq" id="YP_003969838.1">
    <property type="nucleotide sequence ID" value="NC_014637.1"/>
</dbReference>
<keyword evidence="2" id="KW-0378">Hydrolase</keyword>
<keyword evidence="2" id="KW-0540">Nuclease</keyword>
<dbReference type="KEGG" id="vg:9887608"/>
<sequence>MTLANYHKNIKVLIDKIIKDVQPMTPNEILVIKNNLLVELKKKFKKKFDEKLANKIIDEQFNIKLIYNPTQESRECPTGYSEVNFKEIIVPDEFKKEEIHFQKLFATPQPDQRTEEWYAFRKDRITASDIATALDHNPYEPWEEFIVKKCDPNYPFYDNDTVFHGKKYEEVATMIYQEIYNVRVTEFGCLPSTEYNFLGASPDGICSKATLDYKFCPKINTMLEIKCPVRRKIETSGAIKGHICPHYYEYQCQVQMRCCGLDKCDFWQCDIEEIDYDTYQKNNIIPDSSCGTDGTPLPLPTYCHQGLILQFLPKNYKPRFDNVIFRGQKQNDKIEFQGRIIYPPHLRFNHIEYNNWVIETLNNLNETHPGLLDEYYFDKIIYWRLKKCHNVLIKRNDKWFAKYLPVLENTWNKVIYYRQHLDEIPKLQEKSIRKRDLWKMKTYYKIMSKEYTENKILFLDENDPAYENNTYFDDCDFID</sequence>
<organismHost>
    <name type="scientific">Cafeteria roenbergensis</name>
    <name type="common">Marine flagellate</name>
    <dbReference type="NCBI Taxonomy" id="33653"/>
</organismHost>
<protein>
    <submittedName>
        <fullName evidence="2">Putative lambda-type exonuclease</fullName>
    </submittedName>
</protein>
<dbReference type="InterPro" id="IPR019080">
    <property type="entry name" value="YqaJ_viral_recombinase"/>
</dbReference>
<evidence type="ECO:0000259" key="1">
    <source>
        <dbReference type="Pfam" id="PF09588"/>
    </source>
</evidence>
<dbReference type="InterPro" id="IPR017482">
    <property type="entry name" value="Lambda-type_endonuclease"/>
</dbReference>
<gene>
    <name evidence="2" type="ORF">crov206</name>
</gene>
<evidence type="ECO:0000313" key="3">
    <source>
        <dbReference type="Proteomes" id="UP000029781"/>
    </source>
</evidence>
<keyword evidence="3" id="KW-1185">Reference proteome</keyword>
<proteinExistence type="predicted"/>